<dbReference type="EMBL" id="JAFCMP010000024">
    <property type="protein sequence ID" value="KAG5191087.1"/>
    <property type="molecule type" value="Genomic_DNA"/>
</dbReference>
<dbReference type="Proteomes" id="UP000664859">
    <property type="component" value="Unassembled WGS sequence"/>
</dbReference>
<organism evidence="1 2">
    <name type="scientific">Tribonema minus</name>
    <dbReference type="NCBI Taxonomy" id="303371"/>
    <lineage>
        <taxon>Eukaryota</taxon>
        <taxon>Sar</taxon>
        <taxon>Stramenopiles</taxon>
        <taxon>Ochrophyta</taxon>
        <taxon>PX clade</taxon>
        <taxon>Xanthophyceae</taxon>
        <taxon>Tribonematales</taxon>
        <taxon>Tribonemataceae</taxon>
        <taxon>Tribonema</taxon>
    </lineage>
</organism>
<evidence type="ECO:0000313" key="1">
    <source>
        <dbReference type="EMBL" id="KAG5191087.1"/>
    </source>
</evidence>
<dbReference type="AlphaFoldDB" id="A0A835ZB09"/>
<accession>A0A835ZB09</accession>
<keyword evidence="2" id="KW-1185">Reference proteome</keyword>
<sequence>MEPLLEQSQRLVKMQHVKDGKELLCDTDDSGKTALMQATDVGDLDVVKVLLAQFPQAQLAKSVQWAATAAAAAAGAGRVPASVELDQAIMKADKWREVIEQMRSGQLQVGSRVPVTGTPAWATLEVLHGGFASGKLLAALRPEDTPNASYLTSEGAVRLAEQLITGKYRIKVPEHGALLVLVWLLQAGRLSEAQELLQTIEPFFDRVRFYPDASDAPLDTSPLISVGTVQDVVTVLDKLVLGESDITNKRVKASVLTANALQHWIPLKWRLADLFLETLECKHTPAFQVGADGKPLRDGRRHLFVHHAHCPKHTQHGCGWPLQRFSDDWHARAADVLAAYTEALATPHADLSKGKLRPGSSLDVMLTCLRTCVEKGHERLTGMQVGRLRATLAGLAARSGAPRSEQHALFISAVATTAERSRLMPRAADFKATLTERLGGYDPERGVADVAPLLAPVRVRSIERPVPNGVARAISRAQLGTLPQLVERGHITSAESIASVIKPLVAEASSAALGGDPAARRLAYALRRAFYDRRSLLLTDLQSQVRLAELPWMAPLLQPQPQQPGRDNFKLKSPGQEAALVTLRTVTCTALSAFPHTILPNKLLQSLRELLQAAGMDDVPLTDELAADIFTGQFSRKFLVAARTAAALLHGTVYAAYYRLDDKFAALLNPAFTLQDFNSMCTSMGEKGDCSWLVRHGRVIERQQLLTTHNLATVFSTFAIGDRVDCATLAVKTWDWILRALERGDHMSGWKPRLQLSKDIAYAWRQLIFFLTRVSTRAEVDAVLLAMENLALSDAIKASKETRAHATTTFLEPLKHAVASVRHRACEPVLGWVADAQRSALRPRDP</sequence>
<proteinExistence type="predicted"/>
<gene>
    <name evidence="1" type="ORF">JKP88DRAFT_297188</name>
</gene>
<protein>
    <submittedName>
        <fullName evidence="1">Uncharacterized protein</fullName>
    </submittedName>
</protein>
<name>A0A835ZB09_9STRA</name>
<evidence type="ECO:0000313" key="2">
    <source>
        <dbReference type="Proteomes" id="UP000664859"/>
    </source>
</evidence>
<dbReference type="OrthoDB" id="5590003at2759"/>
<reference evidence="1" key="1">
    <citation type="submission" date="2021-02" db="EMBL/GenBank/DDBJ databases">
        <title>First Annotated Genome of the Yellow-green Alga Tribonema minus.</title>
        <authorList>
            <person name="Mahan K.M."/>
        </authorList>
    </citation>
    <scope>NUCLEOTIDE SEQUENCE</scope>
    <source>
        <strain evidence="1">UTEX B ZZ1240</strain>
    </source>
</reference>
<comment type="caution">
    <text evidence="1">The sequence shown here is derived from an EMBL/GenBank/DDBJ whole genome shotgun (WGS) entry which is preliminary data.</text>
</comment>